<feature type="transmembrane region" description="Helical" evidence="5">
    <location>
        <begin position="63"/>
        <end position="83"/>
    </location>
</feature>
<organismHost>
    <name type="scientific">Cynomys gunnisoni</name>
    <name type="common">Gunnison's prairie dog</name>
    <name type="synonym">Spermophilus gunnisoni</name>
    <dbReference type="NCBI Taxonomy" id="45479"/>
</organismHost>
<dbReference type="GO" id="GO:0016020">
    <property type="term" value="C:membrane"/>
    <property type="evidence" value="ECO:0007669"/>
    <property type="project" value="UniProtKB-SubCell"/>
</dbReference>
<organismHost>
    <name type="scientific">Cynomys mexicanus</name>
    <name type="common">Mexican prairie dog</name>
    <dbReference type="NCBI Taxonomy" id="99826"/>
</organismHost>
<evidence type="ECO:0000256" key="5">
    <source>
        <dbReference type="SAM" id="Phobius"/>
    </source>
</evidence>
<organismHost>
    <name type="scientific">Cynomys parvidens</name>
    <name type="common">Utah prairie dog</name>
    <dbReference type="NCBI Taxonomy" id="99827"/>
</organismHost>
<name>Q3I9M2_MONPV</name>
<evidence type="ECO:0000313" key="7">
    <source>
        <dbReference type="EMBL" id="AAY96992.1"/>
    </source>
</evidence>
<organismHost>
    <name type="scientific">Cynomys leucurus</name>
    <name type="common">White-tailed prairie dog</name>
    <dbReference type="NCBI Taxonomy" id="99825"/>
</organismHost>
<protein>
    <submittedName>
        <fullName evidence="12">Golgi anti-apoptotic protein</fullName>
    </submittedName>
</protein>
<dbReference type="Proteomes" id="UP000424348">
    <property type="component" value="Genome"/>
</dbReference>
<evidence type="ECO:0000313" key="12">
    <source>
        <dbReference type="EMBL" id="QGQ59925.1"/>
    </source>
</evidence>
<reference evidence="12 16" key="2">
    <citation type="submission" date="2019-11" db="EMBL/GenBank/DDBJ databases">
        <authorList>
            <person name="Cohen Gihon I."/>
            <person name="Israeli O."/>
            <person name="Shifman O."/>
            <person name="Erez N."/>
            <person name="Melamed S."/>
            <person name="Paran N."/>
            <person name="Beth-Din A."/>
            <person name="Zvi A."/>
        </authorList>
    </citation>
    <scope>NUCLEOTIDE SEQUENCE [LARGE SCALE GENOMIC DNA]</scope>
    <source>
        <strain evidence="12 16">Israel_2018</strain>
    </source>
</reference>
<dbReference type="Proteomes" id="UP000127566">
    <property type="component" value="Genome"/>
</dbReference>
<dbReference type="EMBL" id="DQ011156">
    <property type="protein sequence ID" value="AAY97592.1"/>
    <property type="molecule type" value="Genomic_DNA"/>
</dbReference>
<comment type="subcellular location">
    <subcellularLocation>
        <location evidence="1">Membrane</location>
        <topology evidence="1">Multi-pass membrane protein</topology>
    </subcellularLocation>
</comment>
<evidence type="ECO:0000313" key="8">
    <source>
        <dbReference type="EMBL" id="AAY97407.1"/>
    </source>
</evidence>
<sequence>MHRTFIQGSPVLILASMFGSIGLIFALTLHRHEHPLNLYILCGFTLLESLTLASVVTFYDARIVMQAFMLTTAVFLALTTYTLQSKRDFSKLVTGLFAAFWILILSGVLRIKFKIELIKNI</sequence>
<organismHost>
    <name type="scientific">Mus musculus</name>
    <name type="common">Mouse</name>
    <dbReference type="NCBI Taxonomy" id="10090"/>
</organismHost>
<dbReference type="EMBL" id="DQ011156">
    <property type="protein sequence ID" value="AAY97407.1"/>
    <property type="molecule type" value="Genomic_DNA"/>
</dbReference>
<evidence type="ECO:0000256" key="1">
    <source>
        <dbReference type="ARBA" id="ARBA00004141"/>
    </source>
</evidence>
<feature type="transmembrane region" description="Helical" evidence="5">
    <location>
        <begin position="89"/>
        <end position="109"/>
    </location>
</feature>
<dbReference type="Proteomes" id="UP000151594">
    <property type="component" value="Segment"/>
</dbReference>
<evidence type="ECO:0000256" key="3">
    <source>
        <dbReference type="ARBA" id="ARBA00022989"/>
    </source>
</evidence>
<keyword evidence="4 5" id="KW-0472">Membrane</keyword>
<organismHost>
    <name type="scientific">Heliosciurus ruwenzorii</name>
    <name type="common">Ruwenzori sun squirrel</name>
    <dbReference type="NCBI Taxonomy" id="226685"/>
</organismHost>
<dbReference type="EMBL" id="DQ011153">
    <property type="protein sequence ID" value="AAY96807.1"/>
    <property type="molecule type" value="Genomic_DNA"/>
</dbReference>
<dbReference type="Pfam" id="PF01027">
    <property type="entry name" value="Bax1-I"/>
    <property type="match status" value="1"/>
</dbReference>
<proteinExistence type="predicted"/>
<evidence type="ECO:0000313" key="9">
    <source>
        <dbReference type="EMBL" id="AAY97592.1"/>
    </source>
</evidence>
<dbReference type="PANTHER" id="PTHR23291">
    <property type="entry name" value="BAX INHIBITOR-RELATED"/>
    <property type="match status" value="1"/>
</dbReference>
<evidence type="ECO:0000256" key="4">
    <source>
        <dbReference type="ARBA" id="ARBA00023136"/>
    </source>
</evidence>
<dbReference type="Proteomes" id="UP000141425">
    <property type="component" value="Segment"/>
</dbReference>
<evidence type="ECO:0000313" key="10">
    <source>
        <dbReference type="EMBL" id="AAY97605.1"/>
    </source>
</evidence>
<keyword evidence="3 5" id="KW-1133">Transmembrane helix</keyword>
<evidence type="ECO:0000313" key="16">
    <source>
        <dbReference type="Proteomes" id="UP000424348"/>
    </source>
</evidence>
<reference evidence="13 14" key="1">
    <citation type="journal article" date="2005" name="J. Gen. Virol.">
        <title>A tale of two clades: monkeypox viruses.</title>
        <authorList>
            <person name="Likos A.M."/>
            <person name="Sammons S.A."/>
            <person name="Olson V.A."/>
            <person name="Frace A.M."/>
            <person name="Li Y."/>
            <person name="Olsen-Rasmussen M."/>
            <person name="Davidson W."/>
            <person name="Galloway R."/>
            <person name="Khristova M.L."/>
            <person name="Reynolds M.G."/>
            <person name="Zhao H."/>
            <person name="Carroll D.S."/>
            <person name="Curns A."/>
            <person name="Formenty P."/>
            <person name="Esposito J.J."/>
            <person name="Regnery R.L."/>
            <person name="Damon I.K."/>
        </authorList>
    </citation>
    <scope>NUCLEOTIDE SEQUENCE [LARGE SCALE GENOMIC DNA]</scope>
    <source>
        <strain evidence="8">Liberia_1970_184</strain>
        <strain evidence="10">USA_2003_039</strain>
        <strain evidence="7">USA_2003_044</strain>
    </source>
</reference>
<evidence type="ECO:0000313" key="11">
    <source>
        <dbReference type="EMBL" id="AAY97790.1"/>
    </source>
</evidence>
<dbReference type="EMBL" id="MN648051">
    <property type="protein sequence ID" value="QGQ59925.1"/>
    <property type="molecule type" value="Genomic_DNA"/>
</dbReference>
<keyword evidence="2 5" id="KW-0812">Transmembrane</keyword>
<organismHost>
    <name type="scientific">Cynomys ludovicianus</name>
    <name type="common">Black-tailed prairie dog</name>
    <dbReference type="NCBI Taxonomy" id="45480"/>
</organismHost>
<evidence type="ECO:0000256" key="2">
    <source>
        <dbReference type="ARBA" id="ARBA00022692"/>
    </source>
</evidence>
<dbReference type="EMBL" id="DQ011153">
    <property type="protein sequence ID" value="AAY96992.1"/>
    <property type="molecule type" value="Genomic_DNA"/>
</dbReference>
<organismHost>
    <name type="scientific">Gliridae</name>
    <name type="common">dormice</name>
    <dbReference type="NCBI Taxonomy" id="30650"/>
</organismHost>
<dbReference type="EMBL" id="DQ011157">
    <property type="protein sequence ID" value="AAY97790.1"/>
    <property type="molecule type" value="Genomic_DNA"/>
</dbReference>
<organismHost>
    <name type="scientific">Homo sapiens</name>
    <name type="common">Human</name>
    <dbReference type="NCBI Taxonomy" id="9606"/>
</organismHost>
<accession>Q3I9M2</accession>
<evidence type="ECO:0000313" key="13">
    <source>
        <dbReference type="Proteomes" id="UP000127566"/>
    </source>
</evidence>
<evidence type="ECO:0000313" key="15">
    <source>
        <dbReference type="Proteomes" id="UP000151594"/>
    </source>
</evidence>
<dbReference type="EMBL" id="DQ011157">
    <property type="protein sequence ID" value="AAY97605.1"/>
    <property type="molecule type" value="Genomic_DNA"/>
</dbReference>
<evidence type="ECO:0000313" key="6">
    <source>
        <dbReference type="EMBL" id="AAY96807.1"/>
    </source>
</evidence>
<feature type="transmembrane region" description="Helical" evidence="5">
    <location>
        <begin position="12"/>
        <end position="30"/>
    </location>
</feature>
<dbReference type="PANTHER" id="PTHR23291:SF50">
    <property type="entry name" value="PROTEIN LIFEGUARD 4"/>
    <property type="match status" value="1"/>
</dbReference>
<organism evidence="7 15">
    <name type="scientific">Monkeypox virus</name>
    <name type="common">MPXV</name>
    <dbReference type="NCBI Taxonomy" id="10244"/>
    <lineage>
        <taxon>Viruses</taxon>
        <taxon>Varidnaviria</taxon>
        <taxon>Bamfordvirae</taxon>
        <taxon>Nucleocytoviricota</taxon>
        <taxon>Pokkesviricetes</taxon>
        <taxon>Chitovirales</taxon>
        <taxon>Poxviridae</taxon>
        <taxon>Chordopoxvirinae</taxon>
        <taxon>Orthopoxvirus</taxon>
        <taxon>Orthopoxvirus monkeypox</taxon>
    </lineage>
</organism>
<gene>
    <name evidence="12" type="primary">L6</name>
    <name evidence="8" type="ORF">MPXV_LIB1970_184_007</name>
    <name evidence="9" type="ORF">MPXV_LIB1970_184_199</name>
    <name evidence="10" type="ORF">MPXV_USA2003_039_007</name>
    <name evidence="11" type="ORF">MPXV_USA2003_039_199</name>
    <name evidence="6" type="ORF">MPXV_USA2003_044_007</name>
    <name evidence="7" type="ORF">MPXV_USA2003_044_199</name>
    <name evidence="12" type="ORF">PDLMKLCO_00205</name>
</gene>
<dbReference type="SMR" id="Q3I9M2"/>
<dbReference type="InterPro" id="IPR006214">
    <property type="entry name" value="Bax_inhibitor_1-related"/>
</dbReference>
<feature type="transmembrane region" description="Helical" evidence="5">
    <location>
        <begin position="36"/>
        <end position="56"/>
    </location>
</feature>
<evidence type="ECO:0000313" key="14">
    <source>
        <dbReference type="Proteomes" id="UP000141425"/>
    </source>
</evidence>